<accession>A0A3L6PGV1</accession>
<keyword evidence="4" id="KW-1185">Reference proteome</keyword>
<dbReference type="PANTHER" id="PTHR33018">
    <property type="entry name" value="OS10G0338966 PROTEIN-RELATED"/>
    <property type="match status" value="1"/>
</dbReference>
<evidence type="ECO:0000313" key="3">
    <source>
        <dbReference type="EMBL" id="RLM55295.1"/>
    </source>
</evidence>
<reference evidence="4" key="1">
    <citation type="journal article" date="2019" name="Nat. Commun.">
        <title>The genome of broomcorn millet.</title>
        <authorList>
            <person name="Zou C."/>
            <person name="Miki D."/>
            <person name="Li D."/>
            <person name="Tang Q."/>
            <person name="Xiao L."/>
            <person name="Rajput S."/>
            <person name="Deng P."/>
            <person name="Jia W."/>
            <person name="Huang R."/>
            <person name="Zhang M."/>
            <person name="Sun Y."/>
            <person name="Hu J."/>
            <person name="Fu X."/>
            <person name="Schnable P.S."/>
            <person name="Li F."/>
            <person name="Zhang H."/>
            <person name="Feng B."/>
            <person name="Zhu X."/>
            <person name="Liu R."/>
            <person name="Schnable J.C."/>
            <person name="Zhu J.-K."/>
            <person name="Zhang H."/>
        </authorList>
    </citation>
    <scope>NUCLEOTIDE SEQUENCE [LARGE SCALE GENOMIC DNA]</scope>
</reference>
<feature type="compositionally biased region" description="Basic and acidic residues" evidence="1">
    <location>
        <begin position="176"/>
        <end position="201"/>
    </location>
</feature>
<feature type="compositionally biased region" description="Low complexity" evidence="1">
    <location>
        <begin position="139"/>
        <end position="164"/>
    </location>
</feature>
<gene>
    <name evidence="3" type="ORF">C2845_PM10G10530</name>
</gene>
<dbReference type="InterPro" id="IPR058352">
    <property type="entry name" value="DUF8039"/>
</dbReference>
<dbReference type="EMBL" id="PQIB02000018">
    <property type="protein sequence ID" value="RLM55295.1"/>
    <property type="molecule type" value="Genomic_DNA"/>
</dbReference>
<organism evidence="3 4">
    <name type="scientific">Panicum miliaceum</name>
    <name type="common">Proso millet</name>
    <name type="synonym">Broomcorn millet</name>
    <dbReference type="NCBI Taxonomy" id="4540"/>
    <lineage>
        <taxon>Eukaryota</taxon>
        <taxon>Viridiplantae</taxon>
        <taxon>Streptophyta</taxon>
        <taxon>Embryophyta</taxon>
        <taxon>Tracheophyta</taxon>
        <taxon>Spermatophyta</taxon>
        <taxon>Magnoliopsida</taxon>
        <taxon>Liliopsida</taxon>
        <taxon>Poales</taxon>
        <taxon>Poaceae</taxon>
        <taxon>PACMAD clade</taxon>
        <taxon>Panicoideae</taxon>
        <taxon>Panicodae</taxon>
        <taxon>Paniceae</taxon>
        <taxon>Panicinae</taxon>
        <taxon>Panicum</taxon>
        <taxon>Panicum sect. Panicum</taxon>
    </lineage>
</organism>
<evidence type="ECO:0000313" key="4">
    <source>
        <dbReference type="Proteomes" id="UP000275267"/>
    </source>
</evidence>
<proteinExistence type="predicted"/>
<sequence>MDLPVDNAIPAVETGQQHYHVDDITQRTPCEMQSPNKNLIFTVAYGSALPTQPGNVYHGQQIPAGYARVGVEQVCNGYEMLELDIPEGDGEKTLGHSWLHPMGEALHRHQGYDRTSRLTSPQPASRAPIMSLASPPATPQHSPSPSSPGQSSSPPSPPSRQSSPRSPPSPPAKKQPVKEPPNKKLSKKKEAKEAPKKPWDLTYEEYKKKSNAEVQEDFKWRKP</sequence>
<protein>
    <submittedName>
        <fullName evidence="3">Transposon protein, putative, CACTA, En/Spm sub-class</fullName>
    </submittedName>
</protein>
<evidence type="ECO:0000256" key="1">
    <source>
        <dbReference type="SAM" id="MobiDB-lite"/>
    </source>
</evidence>
<dbReference type="AlphaFoldDB" id="A0A3L6PGV1"/>
<dbReference type="Proteomes" id="UP000275267">
    <property type="component" value="Unassembled WGS sequence"/>
</dbReference>
<comment type="caution">
    <text evidence="3">The sequence shown here is derived from an EMBL/GenBank/DDBJ whole genome shotgun (WGS) entry which is preliminary data.</text>
</comment>
<feature type="domain" description="DUF8039" evidence="2">
    <location>
        <begin position="20"/>
        <end position="96"/>
    </location>
</feature>
<feature type="region of interest" description="Disordered" evidence="1">
    <location>
        <begin position="110"/>
        <end position="201"/>
    </location>
</feature>
<dbReference type="Pfam" id="PF26133">
    <property type="entry name" value="DUF8039"/>
    <property type="match status" value="1"/>
</dbReference>
<evidence type="ECO:0000259" key="2">
    <source>
        <dbReference type="Pfam" id="PF26133"/>
    </source>
</evidence>
<name>A0A3L6PGV1_PANMI</name>
<dbReference type="PANTHER" id="PTHR33018:SF34">
    <property type="entry name" value="OS02G0472350 PROTEIN"/>
    <property type="match status" value="1"/>
</dbReference>